<reference evidence="7 8" key="1">
    <citation type="submission" date="2020-04" db="EMBL/GenBank/DDBJ databases">
        <title>Flammeovirga sp. SR4, a novel species isolated from seawater.</title>
        <authorList>
            <person name="Wang X."/>
        </authorList>
    </citation>
    <scope>NUCLEOTIDE SEQUENCE [LARGE SCALE GENOMIC DNA]</scope>
    <source>
        <strain evidence="7 8">SR4</strain>
    </source>
</reference>
<dbReference type="PANTHER" id="PTHR12815:SF47">
    <property type="entry name" value="TRANSLOCATION AND ASSEMBLY MODULE SUBUNIT TAMA"/>
    <property type="match status" value="1"/>
</dbReference>
<evidence type="ECO:0000313" key="7">
    <source>
        <dbReference type="EMBL" id="NLR92446.1"/>
    </source>
</evidence>
<dbReference type="GO" id="GO:0019867">
    <property type="term" value="C:outer membrane"/>
    <property type="evidence" value="ECO:0007669"/>
    <property type="project" value="InterPro"/>
</dbReference>
<dbReference type="EMBL" id="JABAIL010000004">
    <property type="protein sequence ID" value="NLR92446.1"/>
    <property type="molecule type" value="Genomic_DNA"/>
</dbReference>
<dbReference type="InterPro" id="IPR000184">
    <property type="entry name" value="Bac_surfAg_D15"/>
</dbReference>
<feature type="domain" description="Bacterial surface antigen (D15)" evidence="6">
    <location>
        <begin position="538"/>
        <end position="847"/>
    </location>
</feature>
<evidence type="ECO:0000256" key="4">
    <source>
        <dbReference type="ARBA" id="ARBA00023136"/>
    </source>
</evidence>
<dbReference type="Proteomes" id="UP000585050">
    <property type="component" value="Unassembled WGS sequence"/>
</dbReference>
<evidence type="ECO:0000256" key="2">
    <source>
        <dbReference type="ARBA" id="ARBA00022692"/>
    </source>
</evidence>
<keyword evidence="3" id="KW-0732">Signal</keyword>
<keyword evidence="2" id="KW-0812">Transmembrane</keyword>
<accession>A0A7X8XWN9</accession>
<comment type="subcellular location">
    <subcellularLocation>
        <location evidence="1">Membrane</location>
    </subcellularLocation>
</comment>
<name>A0A7X8XWN9_9BACT</name>
<evidence type="ECO:0000256" key="5">
    <source>
        <dbReference type="ARBA" id="ARBA00023237"/>
    </source>
</evidence>
<dbReference type="Pfam" id="PF01103">
    <property type="entry name" value="Omp85"/>
    <property type="match status" value="1"/>
</dbReference>
<dbReference type="PROSITE" id="PS51257">
    <property type="entry name" value="PROKAR_LIPOPROTEIN"/>
    <property type="match status" value="1"/>
</dbReference>
<gene>
    <name evidence="7" type="ORF">HGP29_14605</name>
</gene>
<evidence type="ECO:0000259" key="6">
    <source>
        <dbReference type="Pfam" id="PF01103"/>
    </source>
</evidence>
<evidence type="ECO:0000256" key="3">
    <source>
        <dbReference type="ARBA" id="ARBA00022729"/>
    </source>
</evidence>
<dbReference type="PANTHER" id="PTHR12815">
    <property type="entry name" value="SORTING AND ASSEMBLY MACHINERY SAMM50 PROTEIN FAMILY MEMBER"/>
    <property type="match status" value="1"/>
</dbReference>
<proteinExistence type="predicted"/>
<organism evidence="7 8">
    <name type="scientific">Flammeovirga agarivorans</name>
    <dbReference type="NCBI Taxonomy" id="2726742"/>
    <lineage>
        <taxon>Bacteria</taxon>
        <taxon>Pseudomonadati</taxon>
        <taxon>Bacteroidota</taxon>
        <taxon>Cytophagia</taxon>
        <taxon>Cytophagales</taxon>
        <taxon>Flammeovirgaceae</taxon>
        <taxon>Flammeovirga</taxon>
    </lineage>
</organism>
<keyword evidence="5" id="KW-0998">Cell outer membrane</keyword>
<keyword evidence="4" id="KW-0472">Membrane</keyword>
<evidence type="ECO:0000256" key="1">
    <source>
        <dbReference type="ARBA" id="ARBA00004370"/>
    </source>
</evidence>
<dbReference type="AlphaFoldDB" id="A0A7X8XWN9"/>
<comment type="caution">
    <text evidence="7">The sequence shown here is derived from an EMBL/GenBank/DDBJ whole genome shotgun (WGS) entry which is preliminary data.</text>
</comment>
<evidence type="ECO:0000313" key="8">
    <source>
        <dbReference type="Proteomes" id="UP000585050"/>
    </source>
</evidence>
<dbReference type="InterPro" id="IPR039910">
    <property type="entry name" value="D15-like"/>
</dbReference>
<keyword evidence="8" id="KW-1185">Reference proteome</keyword>
<protein>
    <submittedName>
        <fullName evidence="7">BamA/TamA family outer membrane protein</fullName>
    </submittedName>
</protein>
<sequence>MFNYRQTILLFSLFFLSACVSYKELEQDKSLLVKQRLEGVKYTDKSSLESIIRKKPNRTFLGTEMRIPLYAYQRGYKYYVKNYSKDSIKLVDATEYWETLISAREKELTKQIKINRDSLNYLYTQDLYDSYEDIHELEKQSIKDSVKGIRKLRKLKSKSISKTDKLTERVEKGNWLMKSAGEPPSYFDQDESENNARSIERALVQRGFLNASVTLEFDTLKNSTYPFIRETYTVDEKRQWLINKIAYDVKDKAVYNQILTFNKKSYLKVKGKYSEIKLQQERARINKLLRDNGYFDFNSSYIKYEVDTNHQHGKLDIKIIIDSPADKEAHTKYYVKDIYVETDPNDKSEADTTNYESITYVEHKKKYKEKILNGKLALKETTPFNESLTNDTRFFLSQMDAFKFVNIEYVKQGSDSLNALIYTSSFNKYQYAFETGLNVSRSLPGPFASVSLKTRNIFKGAESLEFRGRFSLEAQASVAETTNDIYNGTEYGLSAILKIPRPLIPFSSKLNDLYYYRTAKTNIIGDVAYVSRPEYTRLNLKGEFGYEWRNRKDDLFELSLADLNVINTPFLSNPFRIRLQQLAEQGNTLHYSFDNSFVSSMHLGVSRMRGEYITSSSKSSYIKVYGEIGGNALDLVNQWTGSEPGSIYGLRYYKFYKLYYDLRRVVPIGEKKKHFFASRIHMGIAKSYGEVDALPYEKYFFSGGGNSNRAWRPRRLGPGSYTPPQNENGTFDYSYEQPGDIIIELNAEWRYKITRLFQWAFFIDATNVWLIEEDKTRPGGNFEFSRFWKEFGIGAGFGARMDFSFLLVRLDIGTKIYDPARKEGDRFVAGYNFFGKGTTEFNIGIGYPF</sequence>
<dbReference type="Gene3D" id="2.40.160.50">
    <property type="entry name" value="membrane protein fhac: a member of the omp85/tpsb transporter family"/>
    <property type="match status" value="1"/>
</dbReference>